<dbReference type="InterPro" id="IPR029058">
    <property type="entry name" value="AB_hydrolase_fold"/>
</dbReference>
<evidence type="ECO:0000259" key="2">
    <source>
        <dbReference type="Pfam" id="PF00561"/>
    </source>
</evidence>
<keyword evidence="4" id="KW-1185">Reference proteome</keyword>
<feature type="domain" description="AB hydrolase-1" evidence="2">
    <location>
        <begin position="25"/>
        <end position="123"/>
    </location>
</feature>
<dbReference type="Gene3D" id="3.40.50.1820">
    <property type="entry name" value="alpha/beta hydrolase"/>
    <property type="match status" value="1"/>
</dbReference>
<name>A0A0V7ZY65_9CYAN</name>
<proteinExistence type="predicted"/>
<dbReference type="Proteomes" id="UP000053372">
    <property type="component" value="Unassembled WGS sequence"/>
</dbReference>
<dbReference type="AlphaFoldDB" id="A0A0V7ZY65"/>
<comment type="caution">
    <text evidence="3">The sequence shown here is derived from an EMBL/GenBank/DDBJ whole genome shotgun (WGS) entry which is preliminary data.</text>
</comment>
<dbReference type="RefSeq" id="WP_027844206.1">
    <property type="nucleotide sequence ID" value="NZ_LMTZ01000024.1"/>
</dbReference>
<accession>A0A0V7ZY65</accession>
<keyword evidence="1" id="KW-0378">Hydrolase</keyword>
<evidence type="ECO:0000313" key="3">
    <source>
        <dbReference type="EMBL" id="KST69387.1"/>
    </source>
</evidence>
<reference evidence="3 4" key="1">
    <citation type="journal article" date="2015" name="Genome Announc.">
        <title>Draft Genome of the Euendolithic (true boring) Cyanobacterium Mastigocoleus testarum strain BC008.</title>
        <authorList>
            <person name="Guida B.S."/>
            <person name="Garcia-Pichel F."/>
        </authorList>
    </citation>
    <scope>NUCLEOTIDE SEQUENCE [LARGE SCALE GENOMIC DNA]</scope>
    <source>
        <strain evidence="3 4">BC008</strain>
    </source>
</reference>
<organism evidence="3 4">
    <name type="scientific">Mastigocoleus testarum BC008</name>
    <dbReference type="NCBI Taxonomy" id="371196"/>
    <lineage>
        <taxon>Bacteria</taxon>
        <taxon>Bacillati</taxon>
        <taxon>Cyanobacteriota</taxon>
        <taxon>Cyanophyceae</taxon>
        <taxon>Nostocales</taxon>
        <taxon>Hapalosiphonaceae</taxon>
        <taxon>Mastigocoleus</taxon>
    </lineage>
</organism>
<evidence type="ECO:0000256" key="1">
    <source>
        <dbReference type="ARBA" id="ARBA00022801"/>
    </source>
</evidence>
<dbReference type="InterPro" id="IPR000073">
    <property type="entry name" value="AB_hydrolase_1"/>
</dbReference>
<evidence type="ECO:0000313" key="4">
    <source>
        <dbReference type="Proteomes" id="UP000053372"/>
    </source>
</evidence>
<gene>
    <name evidence="3" type="ORF">BC008_35270</name>
</gene>
<dbReference type="Pfam" id="PF00561">
    <property type="entry name" value="Abhydrolase_1"/>
    <property type="match status" value="1"/>
</dbReference>
<protein>
    <recommendedName>
        <fullName evidence="2">AB hydrolase-1 domain-containing protein</fullName>
    </recommendedName>
</protein>
<dbReference type="GO" id="GO:0016020">
    <property type="term" value="C:membrane"/>
    <property type="evidence" value="ECO:0007669"/>
    <property type="project" value="TreeGrafter"/>
</dbReference>
<dbReference type="EMBL" id="LMTZ01000024">
    <property type="protein sequence ID" value="KST69387.1"/>
    <property type="molecule type" value="Genomic_DNA"/>
</dbReference>
<dbReference type="GO" id="GO:0016787">
    <property type="term" value="F:hydrolase activity"/>
    <property type="evidence" value="ECO:0007669"/>
    <property type="project" value="UniProtKB-KW"/>
</dbReference>
<dbReference type="PANTHER" id="PTHR43798">
    <property type="entry name" value="MONOACYLGLYCEROL LIPASE"/>
    <property type="match status" value="1"/>
</dbReference>
<dbReference type="SUPFAM" id="SSF53474">
    <property type="entry name" value="alpha/beta-Hydrolases"/>
    <property type="match status" value="1"/>
</dbReference>
<sequence length="264" mass="29815">MLLHNPDGTQTYYKIFGDKASETETLLLLHGIGADHEMWKPQIEKYPPLGYHLLVPDLFGHGLSSKLSHIDLSDWHNQINWLLENNNIEKCTLIGASMGGVIAQSFVAHHPQMVGKMIIADSFGKLSTFKEKILGFSSILGFYLFKILGKKILSQGMRSTYKPAYAREAQEYFERVSLDVDLNQMILARKAINRIDVLEKLKAITTPTLIIVGAEFGQWFIEINCKIADSLPNSEFVVLEQSMDPSNLVNPVEFDKQVLEFLSQ</sequence>
<dbReference type="PRINTS" id="PR00111">
    <property type="entry name" value="ABHYDROLASE"/>
</dbReference>
<dbReference type="InterPro" id="IPR050266">
    <property type="entry name" value="AB_hydrolase_sf"/>
</dbReference>
<dbReference type="PANTHER" id="PTHR43798:SF31">
    <property type="entry name" value="AB HYDROLASE SUPERFAMILY PROTEIN YCLE"/>
    <property type="match status" value="1"/>
</dbReference>
<dbReference type="OrthoDB" id="53505at2"/>